<name>A0A212UA98_9BACT</name>
<dbReference type="Proteomes" id="UP000198131">
    <property type="component" value="Unassembled WGS sequence"/>
</dbReference>
<organism evidence="2 3">
    <name type="scientific">Hymenobacter gelipurpurascens</name>
    <dbReference type="NCBI Taxonomy" id="89968"/>
    <lineage>
        <taxon>Bacteria</taxon>
        <taxon>Pseudomonadati</taxon>
        <taxon>Bacteroidota</taxon>
        <taxon>Cytophagia</taxon>
        <taxon>Cytophagales</taxon>
        <taxon>Hymenobacteraceae</taxon>
        <taxon>Hymenobacter</taxon>
    </lineage>
</organism>
<dbReference type="GO" id="GO:0005737">
    <property type="term" value="C:cytoplasm"/>
    <property type="evidence" value="ECO:0007669"/>
    <property type="project" value="TreeGrafter"/>
</dbReference>
<evidence type="ECO:0000259" key="1">
    <source>
        <dbReference type="Pfam" id="PF12706"/>
    </source>
</evidence>
<reference evidence="3" key="1">
    <citation type="submission" date="2017-06" db="EMBL/GenBank/DDBJ databases">
        <authorList>
            <person name="Varghese N."/>
            <person name="Submissions S."/>
        </authorList>
    </citation>
    <scope>NUCLEOTIDE SEQUENCE [LARGE SCALE GENOMIC DNA]</scope>
    <source>
        <strain evidence="3">DSM 11116</strain>
    </source>
</reference>
<proteinExistence type="predicted"/>
<evidence type="ECO:0000313" key="2">
    <source>
        <dbReference type="EMBL" id="SNC75218.1"/>
    </source>
</evidence>
<dbReference type="Gene3D" id="3.60.15.10">
    <property type="entry name" value="Ribonuclease Z/Hydroxyacylglutathione hydrolase-like"/>
    <property type="match status" value="1"/>
</dbReference>
<dbReference type="Pfam" id="PF12706">
    <property type="entry name" value="Lactamase_B_2"/>
    <property type="match status" value="1"/>
</dbReference>
<dbReference type="PANTHER" id="PTHR15032">
    <property type="entry name" value="N-ACYL-PHOSPHATIDYLETHANOLAMINE-HYDROLYZING PHOSPHOLIPASE D"/>
    <property type="match status" value="1"/>
</dbReference>
<accession>A0A212UA98</accession>
<dbReference type="AlphaFoldDB" id="A0A212UA98"/>
<dbReference type="SUPFAM" id="SSF56281">
    <property type="entry name" value="Metallo-hydrolase/oxidoreductase"/>
    <property type="match status" value="1"/>
</dbReference>
<dbReference type="OrthoDB" id="9805728at2"/>
<protein>
    <submittedName>
        <fullName evidence="2">L-ascorbate metabolism protein UlaG, beta-lactamase superfamily</fullName>
    </submittedName>
</protein>
<evidence type="ECO:0000313" key="3">
    <source>
        <dbReference type="Proteomes" id="UP000198131"/>
    </source>
</evidence>
<dbReference type="PANTHER" id="PTHR15032:SF4">
    <property type="entry name" value="N-ACYL-PHOSPHATIDYLETHANOLAMINE-HYDROLYZING PHOSPHOLIPASE D"/>
    <property type="match status" value="1"/>
</dbReference>
<feature type="domain" description="Metallo-beta-lactamase" evidence="1">
    <location>
        <begin position="81"/>
        <end position="276"/>
    </location>
</feature>
<dbReference type="InterPro" id="IPR036866">
    <property type="entry name" value="RibonucZ/Hydroxyglut_hydro"/>
</dbReference>
<gene>
    <name evidence="2" type="ORF">SAMN06265337_2763</name>
</gene>
<dbReference type="InterPro" id="IPR001279">
    <property type="entry name" value="Metallo-B-lactamas"/>
</dbReference>
<dbReference type="RefSeq" id="WP_088844097.1">
    <property type="nucleotide sequence ID" value="NZ_FYEW01000002.1"/>
</dbReference>
<dbReference type="EMBL" id="FYEW01000002">
    <property type="protein sequence ID" value="SNC75218.1"/>
    <property type="molecule type" value="Genomic_DNA"/>
</dbReference>
<keyword evidence="3" id="KW-1185">Reference proteome</keyword>
<sequence>MKTPSRFDGKKYLNTVPTSMSGDYGLMLRRWLTGKEEREPRRPLGPFRADAAALQEPVPAEALRVTWFGHSSTLIELDGLRFLTDPVWRLRASPVALGPKRFFAPPLPLAELPKLDGVILSHDHYDHLDKDAIRELARTGVPFFCPLGVGGHLRRWGVATAQITELDWWQEVPVGHSHRLAATPARHFTGRGLTRDNMLWASWCILGPKHRAFFGGDSGPYETGFREIGEAYGPFDVVMLEIGAYDDQWADIHMGPSHALAAHKALGGGALLPLHWATFNLAFHSWHEPADRLVAEADPGTTLLLPAPGQRVNVADGVLPGRWWEAYRGVATSAPAAGVFAAR</sequence>